<proteinExistence type="predicted"/>
<keyword evidence="2" id="KW-1185">Reference proteome</keyword>
<accession>A0AAV7WUH2</accession>
<dbReference type="EMBL" id="JANPWB010000001">
    <property type="protein sequence ID" value="KAJ1216347.1"/>
    <property type="molecule type" value="Genomic_DNA"/>
</dbReference>
<organism evidence="1 2">
    <name type="scientific">Pleurodeles waltl</name>
    <name type="common">Iberian ribbed newt</name>
    <dbReference type="NCBI Taxonomy" id="8319"/>
    <lineage>
        <taxon>Eukaryota</taxon>
        <taxon>Metazoa</taxon>
        <taxon>Chordata</taxon>
        <taxon>Craniata</taxon>
        <taxon>Vertebrata</taxon>
        <taxon>Euteleostomi</taxon>
        <taxon>Amphibia</taxon>
        <taxon>Batrachia</taxon>
        <taxon>Caudata</taxon>
        <taxon>Salamandroidea</taxon>
        <taxon>Salamandridae</taxon>
        <taxon>Pleurodelinae</taxon>
        <taxon>Pleurodeles</taxon>
    </lineage>
</organism>
<evidence type="ECO:0000313" key="2">
    <source>
        <dbReference type="Proteomes" id="UP001066276"/>
    </source>
</evidence>
<evidence type="ECO:0000313" key="1">
    <source>
        <dbReference type="EMBL" id="KAJ1216347.1"/>
    </source>
</evidence>
<dbReference type="Proteomes" id="UP001066276">
    <property type="component" value="Chromosome 1_1"/>
</dbReference>
<sequence>MCAPQLTTSEEIWRTAGAVWWYRAALELRRTRKNVARIPFRGNSGSCNTRASGAASEKWRWAEQPKEIPEKNARKKTWYVVEVLKSFITVDERSTARDEVNKEIGVSTVVRIGKSKTGEPLTCQS</sequence>
<comment type="caution">
    <text evidence="1">The sequence shown here is derived from an EMBL/GenBank/DDBJ whole genome shotgun (WGS) entry which is preliminary data.</text>
</comment>
<dbReference type="AlphaFoldDB" id="A0AAV7WUH2"/>
<reference evidence="1" key="1">
    <citation type="journal article" date="2022" name="bioRxiv">
        <title>Sequencing and chromosome-scale assembly of the giantPleurodeles waltlgenome.</title>
        <authorList>
            <person name="Brown T."/>
            <person name="Elewa A."/>
            <person name="Iarovenko S."/>
            <person name="Subramanian E."/>
            <person name="Araus A.J."/>
            <person name="Petzold A."/>
            <person name="Susuki M."/>
            <person name="Suzuki K.-i.T."/>
            <person name="Hayashi T."/>
            <person name="Toyoda A."/>
            <person name="Oliveira C."/>
            <person name="Osipova E."/>
            <person name="Leigh N.D."/>
            <person name="Simon A."/>
            <person name="Yun M.H."/>
        </authorList>
    </citation>
    <scope>NUCLEOTIDE SEQUENCE</scope>
    <source>
        <strain evidence="1">20211129_DDA</strain>
        <tissue evidence="1">Liver</tissue>
    </source>
</reference>
<protein>
    <submittedName>
        <fullName evidence="1">Uncharacterized protein</fullName>
    </submittedName>
</protein>
<name>A0AAV7WUH2_PLEWA</name>
<gene>
    <name evidence="1" type="ORF">NDU88_003950</name>
</gene>